<sequence>APVPSGSPGCGTRCAGPATGCDGSGPSWGWLGAPRMALFHPIGRRRGRGTSVRRAVV</sequence>
<gene>
    <name evidence="1" type="ORF">AVDCRST_MAG66-2082</name>
</gene>
<dbReference type="AlphaFoldDB" id="A0A6J4PDL9"/>
<accession>A0A6J4PDL9</accession>
<evidence type="ECO:0000313" key="1">
    <source>
        <dbReference type="EMBL" id="CAA9411604.1"/>
    </source>
</evidence>
<feature type="non-terminal residue" evidence="1">
    <location>
        <position position="57"/>
    </location>
</feature>
<proteinExistence type="predicted"/>
<dbReference type="EMBL" id="CADCUS010000302">
    <property type="protein sequence ID" value="CAA9411604.1"/>
    <property type="molecule type" value="Genomic_DNA"/>
</dbReference>
<feature type="non-terminal residue" evidence="1">
    <location>
        <position position="1"/>
    </location>
</feature>
<organism evidence="1">
    <name type="scientific">uncultured Pseudonocardia sp</name>
    <dbReference type="NCBI Taxonomy" id="211455"/>
    <lineage>
        <taxon>Bacteria</taxon>
        <taxon>Bacillati</taxon>
        <taxon>Actinomycetota</taxon>
        <taxon>Actinomycetes</taxon>
        <taxon>Pseudonocardiales</taxon>
        <taxon>Pseudonocardiaceae</taxon>
        <taxon>Pseudonocardia</taxon>
        <taxon>environmental samples</taxon>
    </lineage>
</organism>
<reference evidence="1" key="1">
    <citation type="submission" date="2020-02" db="EMBL/GenBank/DDBJ databases">
        <authorList>
            <person name="Meier V. D."/>
        </authorList>
    </citation>
    <scope>NUCLEOTIDE SEQUENCE</scope>
    <source>
        <strain evidence="1">AVDCRST_MAG66</strain>
    </source>
</reference>
<name>A0A6J4PDL9_9PSEU</name>
<protein>
    <submittedName>
        <fullName evidence="1">Uncharacterized protein</fullName>
    </submittedName>
</protein>